<feature type="compositionally biased region" description="Basic and acidic residues" evidence="1">
    <location>
        <begin position="841"/>
        <end position="850"/>
    </location>
</feature>
<dbReference type="RefSeq" id="XP_013995740.2">
    <property type="nucleotide sequence ID" value="XM_014140265.2"/>
</dbReference>
<dbReference type="InterPro" id="IPR047579">
    <property type="entry name" value="DD_CABYR_SP17"/>
</dbReference>
<evidence type="ECO:0000313" key="4">
    <source>
        <dbReference type="RefSeq" id="XP_013995740.2"/>
    </source>
</evidence>
<feature type="region of interest" description="Disordered" evidence="1">
    <location>
        <begin position="763"/>
        <end position="851"/>
    </location>
</feature>
<feature type="region of interest" description="Disordered" evidence="1">
    <location>
        <begin position="432"/>
        <end position="483"/>
    </location>
</feature>
<reference evidence="4" key="1">
    <citation type="submission" date="2025-08" db="UniProtKB">
        <authorList>
            <consortium name="RefSeq"/>
        </authorList>
    </citation>
    <scope>IDENTIFICATION</scope>
</reference>
<feature type="compositionally biased region" description="Polar residues" evidence="1">
    <location>
        <begin position="103"/>
        <end position="114"/>
    </location>
</feature>
<name>A0A1S3LXZ3_SALSA</name>
<feature type="region of interest" description="Disordered" evidence="1">
    <location>
        <begin position="97"/>
        <end position="118"/>
    </location>
</feature>
<dbReference type="CDD" id="cd12100">
    <property type="entry name" value="DD_CABYR_SP17"/>
    <property type="match status" value="1"/>
</dbReference>
<feature type="region of interest" description="Disordered" evidence="1">
    <location>
        <begin position="605"/>
        <end position="645"/>
    </location>
</feature>
<feature type="compositionally biased region" description="Polar residues" evidence="1">
    <location>
        <begin position="463"/>
        <end position="481"/>
    </location>
</feature>
<accession>A0A1S3LXZ3</accession>
<feature type="compositionally biased region" description="Polar residues" evidence="1">
    <location>
        <begin position="807"/>
        <end position="817"/>
    </location>
</feature>
<feature type="compositionally biased region" description="Basic and acidic residues" evidence="1">
    <location>
        <begin position="363"/>
        <end position="381"/>
    </location>
</feature>
<feature type="chain" id="PRO_5047040539" evidence="2">
    <location>
        <begin position="24"/>
        <end position="1059"/>
    </location>
</feature>
<dbReference type="GeneID" id="106569183"/>
<dbReference type="InterPro" id="IPR038848">
    <property type="entry name" value="CABYR"/>
</dbReference>
<evidence type="ECO:0000256" key="2">
    <source>
        <dbReference type="SAM" id="SignalP"/>
    </source>
</evidence>
<feature type="compositionally biased region" description="Polar residues" evidence="1">
    <location>
        <begin position="605"/>
        <end position="623"/>
    </location>
</feature>
<feature type="region of interest" description="Disordered" evidence="1">
    <location>
        <begin position="190"/>
        <end position="215"/>
    </location>
</feature>
<proteinExistence type="predicted"/>
<keyword evidence="2" id="KW-0732">Signal</keyword>
<gene>
    <name evidence="4" type="primary">LOC106569183</name>
</gene>
<dbReference type="Proteomes" id="UP001652741">
    <property type="component" value="Chromosome ssa14"/>
</dbReference>
<dbReference type="PANTHER" id="PTHR15494:SF0">
    <property type="entry name" value="CALCIUM-BINDING TYROSINE PHOSPHORYLATION-REGULATED PROTEIN"/>
    <property type="match status" value="1"/>
</dbReference>
<feature type="signal peptide" evidence="2">
    <location>
        <begin position="1"/>
        <end position="23"/>
    </location>
</feature>
<sequence>MNHPSTLILPWGLKSWLVAVSRAVLLEEPPNVLAFIASYCGQLLQLKKEHPNLDIQELSYIFRDLRGGHTNDYQGTISFTGLAESVLSECSHKISEERDNAASGLSPSDTSSSHVHCEEPGHQAMEDNAVSSSVVQSAVYQKDPSVSGVVDVENTVLIRTSRAPSEHVIIVHSEGLPEALIFHSKALPSSNRSHTTCVLSPNPSPVPGDEEPEGASSGVMFYQVPLFEELPHPPSMGELPSVAAVETVTDEDISSSSDTFPSQEKMSGTQSVQVFFSAASEVESSGQMRNSTSSFEDLAVDKISDVIIPQKAPSYKALPQSASPIKQTSVVSPECSGSDITAKAPSETELVDAAQRVSSVRIPSREESVGRTAETPERDTSPRVSPRASPQTSLVSAHVGEFSLPRIPSAPSMEELLVSPSASVGRILPVVSRKSSRSSLSERAPSETVVGRTAETPERHTSPRVSQQASSAMTDDQVTNPETSERLLTTSTLHSEDFKFACISFHNLAHGITQTEERPASHGTTQTELSALHRTTQTEKRPATHRTTQTEVSAFHGTTQTDERLALHGTAQTDERLALHGTAQTDERLALHGTAQTDERLALHGTTQTEEGPASSRTLSSASPLPDGAAMEHQNPAEELGLGPSPAEDVTEVAEWVKPDNIETRKSSDLVSPQHVENAPITELVSPQHVENAAITELVGPQHVENAPITELVGPQHVENAPITELVSPQHVENAPIPELVSPQHVENAPISRLACPPHEEAVTFENPQESVETEENVETSNVEVTSKPQPEDTTDAPPCPGPETPQMIQEESATQTPEEESVQEELNTKTPEEESIQEELNTKTPEESFPRVPTPQFLLPGHTAEGHQQNQTKPANLIKMAIAERNHLIKRLAKSDPLKNRLDGSMSATGVREVAYATKLMKQRSQTAPQPNIKRMLNLTDKIPNYLLVERSSGTSDVASSQERKPADQESCVVCRGRCTGFLSFSVPIDSFCGAECGCRLQITTDDGDVVYSPAFIQAINPCRPCAHEVAESTDTRPTTSHAHMEWSFKISIKGNKM</sequence>
<feature type="compositionally biased region" description="Polar residues" evidence="1">
    <location>
        <begin position="190"/>
        <end position="201"/>
    </location>
</feature>
<dbReference type="KEGG" id="sasa:106569183"/>
<dbReference type="AlphaFoldDB" id="A0A1S3LXZ3"/>
<keyword evidence="3" id="KW-1185">Reference proteome</keyword>
<dbReference type="PANTHER" id="PTHR15494">
    <property type="entry name" value="CALCIUM-BINDING TYROSINE PHOSPHORYLATION-REGULATED PROTEIN"/>
    <property type="match status" value="1"/>
</dbReference>
<evidence type="ECO:0000313" key="3">
    <source>
        <dbReference type="Proteomes" id="UP001652741"/>
    </source>
</evidence>
<protein>
    <submittedName>
        <fullName evidence="4">Mucin-4</fullName>
    </submittedName>
</protein>
<feature type="region of interest" description="Disordered" evidence="1">
    <location>
        <begin position="352"/>
        <end position="397"/>
    </location>
</feature>
<evidence type="ECO:0000256" key="1">
    <source>
        <dbReference type="SAM" id="MobiDB-lite"/>
    </source>
</evidence>
<organism evidence="3 4">
    <name type="scientific">Salmo salar</name>
    <name type="common">Atlantic salmon</name>
    <dbReference type="NCBI Taxonomy" id="8030"/>
    <lineage>
        <taxon>Eukaryota</taxon>
        <taxon>Metazoa</taxon>
        <taxon>Chordata</taxon>
        <taxon>Craniata</taxon>
        <taxon>Vertebrata</taxon>
        <taxon>Euteleostomi</taxon>
        <taxon>Actinopterygii</taxon>
        <taxon>Neopterygii</taxon>
        <taxon>Teleostei</taxon>
        <taxon>Protacanthopterygii</taxon>
        <taxon>Salmoniformes</taxon>
        <taxon>Salmonidae</taxon>
        <taxon>Salmoninae</taxon>
        <taxon>Salmo</taxon>
    </lineage>
</organism>